<evidence type="ECO:0000259" key="3">
    <source>
        <dbReference type="PROSITE" id="PS50106"/>
    </source>
</evidence>
<feature type="signal peptide" evidence="2">
    <location>
        <begin position="1"/>
        <end position="17"/>
    </location>
</feature>
<dbReference type="InParanoid" id="F0YQT6"/>
<dbReference type="CDD" id="cd00136">
    <property type="entry name" value="PDZ_canonical"/>
    <property type="match status" value="1"/>
</dbReference>
<evidence type="ECO:0000256" key="1">
    <source>
        <dbReference type="SAM" id="MobiDB-lite"/>
    </source>
</evidence>
<dbReference type="Proteomes" id="UP000002729">
    <property type="component" value="Unassembled WGS sequence"/>
</dbReference>
<dbReference type="eggNOG" id="ENOG502S5ZV">
    <property type="taxonomic scope" value="Eukaryota"/>
</dbReference>
<dbReference type="GeneID" id="20227033"/>
<reference evidence="4 5" key="1">
    <citation type="journal article" date="2011" name="Proc. Natl. Acad. Sci. U.S.A.">
        <title>Niche of harmful alga Aureococcus anophagefferens revealed through ecogenomics.</title>
        <authorList>
            <person name="Gobler C.J."/>
            <person name="Berry D.L."/>
            <person name="Dyhrman S.T."/>
            <person name="Wilhelm S.W."/>
            <person name="Salamov A."/>
            <person name="Lobanov A.V."/>
            <person name="Zhang Y."/>
            <person name="Collier J.L."/>
            <person name="Wurch L.L."/>
            <person name="Kustka A.B."/>
            <person name="Dill B.D."/>
            <person name="Shah M."/>
            <person name="VerBerkmoes N.C."/>
            <person name="Kuo A."/>
            <person name="Terry A."/>
            <person name="Pangilinan J."/>
            <person name="Lindquist E.A."/>
            <person name="Lucas S."/>
            <person name="Paulsen I.T."/>
            <person name="Hattenrath-Lehmann T.K."/>
            <person name="Talmage S.C."/>
            <person name="Walker E.A."/>
            <person name="Koch F."/>
            <person name="Burson A.M."/>
            <person name="Marcoval M.A."/>
            <person name="Tang Y.Z."/>
            <person name="Lecleir G.R."/>
            <person name="Coyne K.J."/>
            <person name="Berg G.M."/>
            <person name="Bertrand E.M."/>
            <person name="Saito M.A."/>
            <person name="Gladyshev V.N."/>
            <person name="Grigoriev I.V."/>
        </authorList>
    </citation>
    <scope>NUCLEOTIDE SEQUENCE [LARGE SCALE GENOMIC DNA]</scope>
    <source>
        <strain evidence="5">CCMP 1984</strain>
    </source>
</reference>
<feature type="chain" id="PRO_5003264766" description="PDZ domain-containing protein" evidence="2">
    <location>
        <begin position="18"/>
        <end position="206"/>
    </location>
</feature>
<dbReference type="RefSeq" id="XP_009042778.1">
    <property type="nucleotide sequence ID" value="XM_009044530.1"/>
</dbReference>
<dbReference type="SUPFAM" id="SSF50156">
    <property type="entry name" value="PDZ domain-like"/>
    <property type="match status" value="1"/>
</dbReference>
<dbReference type="Gene3D" id="2.30.42.10">
    <property type="match status" value="1"/>
</dbReference>
<keyword evidence="5" id="KW-1185">Reference proteome</keyword>
<dbReference type="InterPro" id="IPR036034">
    <property type="entry name" value="PDZ_sf"/>
</dbReference>
<accession>F0YQT6</accession>
<evidence type="ECO:0000313" key="5">
    <source>
        <dbReference type="Proteomes" id="UP000002729"/>
    </source>
</evidence>
<evidence type="ECO:0000313" key="4">
    <source>
        <dbReference type="EMBL" id="EGB02524.1"/>
    </source>
</evidence>
<organism evidence="5">
    <name type="scientific">Aureococcus anophagefferens</name>
    <name type="common">Harmful bloom alga</name>
    <dbReference type="NCBI Taxonomy" id="44056"/>
    <lineage>
        <taxon>Eukaryota</taxon>
        <taxon>Sar</taxon>
        <taxon>Stramenopiles</taxon>
        <taxon>Ochrophyta</taxon>
        <taxon>Pelagophyceae</taxon>
        <taxon>Pelagomonadales</taxon>
        <taxon>Pelagomonadaceae</taxon>
        <taxon>Aureococcus</taxon>
    </lineage>
</organism>
<protein>
    <recommendedName>
        <fullName evidence="3">PDZ domain-containing protein</fullName>
    </recommendedName>
</protein>
<proteinExistence type="predicted"/>
<keyword evidence="2" id="KW-0732">Signal</keyword>
<name>F0YQT6_AURAN</name>
<sequence length="206" mass="21067">MLCWRLVLPVCFGVANAFVAPSSSSNLASLAPRFKVAALHAAVDVTLEKPLGLVLEENTADSPHGLYVADILDSGSACKNADVRVSLQLQSVDGVDVTALGFDDVMELIGDAASPVRLTFEGDGAPEESSFLDDEAPADDGAASSSADDDAATCAMTVVGPKGEATVVAEKGANLRAALLGDKQAVYSFQGTLMNCNGGGQCGLCR</sequence>
<gene>
    <name evidence="4" type="ORF">AURANDRAFT_68800</name>
</gene>
<evidence type="ECO:0000256" key="2">
    <source>
        <dbReference type="SAM" id="SignalP"/>
    </source>
</evidence>
<dbReference type="KEGG" id="aaf:AURANDRAFT_68800"/>
<dbReference type="AlphaFoldDB" id="F0YQT6"/>
<feature type="region of interest" description="Disordered" evidence="1">
    <location>
        <begin position="123"/>
        <end position="149"/>
    </location>
</feature>
<dbReference type="EMBL" id="GL833460">
    <property type="protein sequence ID" value="EGB02524.1"/>
    <property type="molecule type" value="Genomic_DNA"/>
</dbReference>
<feature type="domain" description="PDZ" evidence="3">
    <location>
        <begin position="40"/>
        <end position="124"/>
    </location>
</feature>
<dbReference type="PROSITE" id="PS50106">
    <property type="entry name" value="PDZ"/>
    <property type="match status" value="1"/>
</dbReference>
<feature type="compositionally biased region" description="Acidic residues" evidence="1">
    <location>
        <begin position="124"/>
        <end position="138"/>
    </location>
</feature>
<dbReference type="InterPro" id="IPR001478">
    <property type="entry name" value="PDZ"/>
</dbReference>
<dbReference type="OrthoDB" id="5987010at2759"/>
<feature type="non-terminal residue" evidence="4">
    <location>
        <position position="206"/>
    </location>
</feature>